<gene>
    <name evidence="2" type="ORF">C1645_830846</name>
</gene>
<dbReference type="EMBL" id="QKYT01000428">
    <property type="protein sequence ID" value="RIA85409.1"/>
    <property type="molecule type" value="Genomic_DNA"/>
</dbReference>
<feature type="region of interest" description="Disordered" evidence="1">
    <location>
        <begin position="77"/>
        <end position="97"/>
    </location>
</feature>
<dbReference type="AlphaFoldDB" id="A0A397SKI0"/>
<dbReference type="Proteomes" id="UP000265703">
    <property type="component" value="Unassembled WGS sequence"/>
</dbReference>
<organism evidence="2 3">
    <name type="scientific">Glomus cerebriforme</name>
    <dbReference type="NCBI Taxonomy" id="658196"/>
    <lineage>
        <taxon>Eukaryota</taxon>
        <taxon>Fungi</taxon>
        <taxon>Fungi incertae sedis</taxon>
        <taxon>Mucoromycota</taxon>
        <taxon>Glomeromycotina</taxon>
        <taxon>Glomeromycetes</taxon>
        <taxon>Glomerales</taxon>
        <taxon>Glomeraceae</taxon>
        <taxon>Glomus</taxon>
    </lineage>
</organism>
<feature type="compositionally biased region" description="Basic and acidic residues" evidence="1">
    <location>
        <begin position="85"/>
        <end position="97"/>
    </location>
</feature>
<evidence type="ECO:0000313" key="2">
    <source>
        <dbReference type="EMBL" id="RIA85409.1"/>
    </source>
</evidence>
<sequence>MIIYKFLPILASQQQEISLEDIQKAIQNTLAQQKAKNQILSKSLPSSLKLEERMKNYYIAKFLKDIDDYFKLLTPINFQNTPSDLDNKEDSYNKENK</sequence>
<name>A0A397SKI0_9GLOM</name>
<keyword evidence="3" id="KW-1185">Reference proteome</keyword>
<protein>
    <submittedName>
        <fullName evidence="2">Uncharacterized protein</fullName>
    </submittedName>
</protein>
<comment type="caution">
    <text evidence="2">The sequence shown here is derived from an EMBL/GenBank/DDBJ whole genome shotgun (WGS) entry which is preliminary data.</text>
</comment>
<evidence type="ECO:0000256" key="1">
    <source>
        <dbReference type="SAM" id="MobiDB-lite"/>
    </source>
</evidence>
<evidence type="ECO:0000313" key="3">
    <source>
        <dbReference type="Proteomes" id="UP000265703"/>
    </source>
</evidence>
<reference evidence="2 3" key="1">
    <citation type="submission" date="2018-06" db="EMBL/GenBank/DDBJ databases">
        <title>Comparative genomics reveals the genomic features of Rhizophagus irregularis, R. cerebriforme, R. diaphanum and Gigaspora rosea, and their symbiotic lifestyle signature.</title>
        <authorList>
            <person name="Morin E."/>
            <person name="San Clemente H."/>
            <person name="Chen E.C.H."/>
            <person name="De La Providencia I."/>
            <person name="Hainaut M."/>
            <person name="Kuo A."/>
            <person name="Kohler A."/>
            <person name="Murat C."/>
            <person name="Tang N."/>
            <person name="Roy S."/>
            <person name="Loubradou J."/>
            <person name="Henrissat B."/>
            <person name="Grigoriev I.V."/>
            <person name="Corradi N."/>
            <person name="Roux C."/>
            <person name="Martin F.M."/>
        </authorList>
    </citation>
    <scope>NUCLEOTIDE SEQUENCE [LARGE SCALE GENOMIC DNA]</scope>
    <source>
        <strain evidence="2 3">DAOM 227022</strain>
    </source>
</reference>
<accession>A0A397SKI0</accession>
<proteinExistence type="predicted"/>